<feature type="region of interest" description="Disordered" evidence="9">
    <location>
        <begin position="86"/>
        <end position="114"/>
    </location>
</feature>
<evidence type="ECO:0000256" key="7">
    <source>
        <dbReference type="ARBA" id="ARBA00037630"/>
    </source>
</evidence>
<comment type="catalytic activity">
    <reaction evidence="1 8">
        <text>Thiol-dependent hydrolysis of ester, thioester, amide, peptide and isopeptide bonds formed by the C-terminal Gly of ubiquitin (a 76-residue protein attached to proteins as an intracellular targeting signal).</text>
        <dbReference type="EC" id="3.4.19.12"/>
    </reaction>
</comment>
<dbReference type="PANTHER" id="PTHR12473:SF8">
    <property type="entry name" value="UBIQUITIN CARBOXYL-TERMINAL HYDROLASE MINDY-4-RELATED"/>
    <property type="match status" value="1"/>
</dbReference>
<dbReference type="GO" id="GO:0006508">
    <property type="term" value="P:proteolysis"/>
    <property type="evidence" value="ECO:0007669"/>
    <property type="project" value="UniProtKB-KW"/>
</dbReference>
<dbReference type="EMBL" id="VZRI01012091">
    <property type="protein sequence ID" value="NWU99856.1"/>
    <property type="molecule type" value="Genomic_DNA"/>
</dbReference>
<evidence type="ECO:0000259" key="10">
    <source>
        <dbReference type="SMART" id="SM01174"/>
    </source>
</evidence>
<dbReference type="SMART" id="SM01174">
    <property type="entry name" value="DUF4205"/>
    <property type="match status" value="1"/>
</dbReference>
<comment type="caution">
    <text evidence="11">The sequence shown here is derived from an EMBL/GenBank/DDBJ whole genome shotgun (WGS) entry which is preliminary data.</text>
</comment>
<evidence type="ECO:0000256" key="9">
    <source>
        <dbReference type="SAM" id="MobiDB-lite"/>
    </source>
</evidence>
<evidence type="ECO:0000313" key="11">
    <source>
        <dbReference type="EMBL" id="NWU99856.1"/>
    </source>
</evidence>
<accession>A0A7K6BEN7</accession>
<keyword evidence="12" id="KW-1185">Reference proteome</keyword>
<dbReference type="OrthoDB" id="10263628at2759"/>
<dbReference type="Proteomes" id="UP000544127">
    <property type="component" value="Unassembled WGS sequence"/>
</dbReference>
<feature type="region of interest" description="Disordered" evidence="9">
    <location>
        <begin position="302"/>
        <end position="364"/>
    </location>
</feature>
<dbReference type="InterPro" id="IPR059022">
    <property type="entry name" value="MINDY4_N"/>
</dbReference>
<feature type="compositionally biased region" description="Basic and acidic residues" evidence="9">
    <location>
        <begin position="153"/>
        <end position="173"/>
    </location>
</feature>
<evidence type="ECO:0000313" key="12">
    <source>
        <dbReference type="Proteomes" id="UP000544127"/>
    </source>
</evidence>
<comment type="function">
    <text evidence="8">Hydrolase that can remove 'Lys-48'-linked conjugated ubiquitin from proteins.</text>
</comment>
<dbReference type="Pfam" id="PF26038">
    <property type="entry name" value="Dimer_MINDY4_N"/>
    <property type="match status" value="1"/>
</dbReference>
<feature type="domain" description="Deubiquitinating enzyme MINDY-3/4 conserved" evidence="10">
    <location>
        <begin position="416"/>
        <end position="741"/>
    </location>
</feature>
<keyword evidence="4 8" id="KW-0833">Ubl conjugation pathway</keyword>
<organism evidence="11 12">
    <name type="scientific">Upupa epops</name>
    <name type="common">Eurasian hoopoe</name>
    <dbReference type="NCBI Taxonomy" id="57439"/>
    <lineage>
        <taxon>Eukaryota</taxon>
        <taxon>Metazoa</taxon>
        <taxon>Chordata</taxon>
        <taxon>Craniata</taxon>
        <taxon>Vertebrata</taxon>
        <taxon>Euteleostomi</taxon>
        <taxon>Archelosauria</taxon>
        <taxon>Archosauria</taxon>
        <taxon>Dinosauria</taxon>
        <taxon>Saurischia</taxon>
        <taxon>Theropoda</taxon>
        <taxon>Coelurosauria</taxon>
        <taxon>Aves</taxon>
        <taxon>Neognathae</taxon>
        <taxon>Neoaves</taxon>
        <taxon>Telluraves</taxon>
        <taxon>Coraciimorphae</taxon>
        <taxon>Bucerotiformes</taxon>
        <taxon>Upupidae</taxon>
        <taxon>Upupa</taxon>
    </lineage>
</organism>
<keyword evidence="3 8" id="KW-0645">Protease</keyword>
<evidence type="ECO:0000256" key="6">
    <source>
        <dbReference type="ARBA" id="ARBA00022807"/>
    </source>
</evidence>
<feature type="compositionally biased region" description="Basic and acidic residues" evidence="9">
    <location>
        <begin position="337"/>
        <end position="353"/>
    </location>
</feature>
<dbReference type="EC" id="3.4.19.12" evidence="8"/>
<keyword evidence="6 8" id="KW-0788">Thiol protease</keyword>
<evidence type="ECO:0000256" key="8">
    <source>
        <dbReference type="RuleBase" id="RU367088"/>
    </source>
</evidence>
<dbReference type="PANTHER" id="PTHR12473">
    <property type="entry name" value="UBIQUITIN CARBOXYL-TERMINAL HYDROLASE MINDY-4-RELATED"/>
    <property type="match status" value="1"/>
</dbReference>
<evidence type="ECO:0000256" key="2">
    <source>
        <dbReference type="ARBA" id="ARBA00011074"/>
    </source>
</evidence>
<dbReference type="InterPro" id="IPR025257">
    <property type="entry name" value="MINDY-3/4_CD"/>
</dbReference>
<evidence type="ECO:0000256" key="1">
    <source>
        <dbReference type="ARBA" id="ARBA00000707"/>
    </source>
</evidence>
<feature type="compositionally biased region" description="Basic and acidic residues" evidence="9">
    <location>
        <begin position="302"/>
        <end position="313"/>
    </location>
</feature>
<feature type="non-terminal residue" evidence="11">
    <location>
        <position position="1"/>
    </location>
</feature>
<feature type="compositionally biased region" description="Basic residues" evidence="9">
    <location>
        <begin position="143"/>
        <end position="152"/>
    </location>
</feature>
<dbReference type="GO" id="GO:0004843">
    <property type="term" value="F:cysteine-type deubiquitinase activity"/>
    <property type="evidence" value="ECO:0007669"/>
    <property type="project" value="UniProtKB-UniRule"/>
</dbReference>
<evidence type="ECO:0000256" key="3">
    <source>
        <dbReference type="ARBA" id="ARBA00022670"/>
    </source>
</evidence>
<proteinExistence type="inferred from homology"/>
<protein>
    <recommendedName>
        <fullName evidence="8">Ubiquitin carboxyl-terminal hydrolase MINDY</fullName>
        <ecNumber evidence="8">3.4.19.12</ecNumber>
    </recommendedName>
</protein>
<feature type="compositionally biased region" description="Low complexity" evidence="9">
    <location>
        <begin position="86"/>
        <end position="104"/>
    </location>
</feature>
<feature type="region of interest" description="Disordered" evidence="9">
    <location>
        <begin position="141"/>
        <end position="173"/>
    </location>
</feature>
<dbReference type="Pfam" id="PF13898">
    <property type="entry name" value="MINDY-3_4_CD"/>
    <property type="match status" value="1"/>
</dbReference>
<feature type="compositionally biased region" description="Polar residues" evidence="9">
    <location>
        <begin position="246"/>
        <end position="263"/>
    </location>
</feature>
<keyword evidence="5 8" id="KW-0378">Hydrolase</keyword>
<dbReference type="InterPro" id="IPR039785">
    <property type="entry name" value="MINY3/4"/>
</dbReference>
<name>A0A7K6BEN7_UPUEP</name>
<dbReference type="GO" id="GO:0071108">
    <property type="term" value="P:protein K48-linked deubiquitination"/>
    <property type="evidence" value="ECO:0007669"/>
    <property type="project" value="InterPro"/>
</dbReference>
<evidence type="ECO:0000256" key="4">
    <source>
        <dbReference type="ARBA" id="ARBA00022786"/>
    </source>
</evidence>
<comment type="similarity">
    <text evidence="2 8">Belongs to the MINDY deubiquitinase family. FAM188 subfamily.</text>
</comment>
<feature type="compositionally biased region" description="Polar residues" evidence="9">
    <location>
        <begin position="227"/>
        <end position="237"/>
    </location>
</feature>
<gene>
    <name evidence="11" type="primary">Mindy4</name>
    <name evidence="11" type="ORF">UPUEPO_R07452</name>
</gene>
<comment type="function">
    <text evidence="7">Probable hydrolase that can remove 'Lys-48'-linked conjugated ubiquitin from proteins.</text>
</comment>
<evidence type="ECO:0000256" key="5">
    <source>
        <dbReference type="ARBA" id="ARBA00022801"/>
    </source>
</evidence>
<feature type="region of interest" description="Disordered" evidence="9">
    <location>
        <begin position="191"/>
        <end position="263"/>
    </location>
</feature>
<reference evidence="11 12" key="1">
    <citation type="submission" date="2019-09" db="EMBL/GenBank/DDBJ databases">
        <title>Bird 10,000 Genomes (B10K) Project - Family phase.</title>
        <authorList>
            <person name="Zhang G."/>
        </authorList>
    </citation>
    <scope>NUCLEOTIDE SEQUENCE [LARGE SCALE GENOMIC DNA]</scope>
    <source>
        <strain evidence="11">B10K-DU-012-37</strain>
    </source>
</reference>
<sequence length="742" mass="83221">MDNCFVEEVAASLVREFLSRKGLKKTITTMDRELPRSPNSINNRNELRNVLHLHSLYKQNKAKENPLKTLLEIITNYFLEHRGTSRSISSGSSLSAPQSKSSTSHPPDFLDGDHMRGSAIVLSESEVQAYRCDSETPLEKILPSRKHHHKSEKCHTGTVHDSHLPSDGDKKLKDSREDLKATLISEELKSTVKEKARPRSGVIVRGMMAGPVASSPEDLQKRRLSKRSTSVSSTAQFKSEEHEQSDLSVPSTDFQDSKGSSTQVNVEFASKTMSSSHTRSASEKLRSIPKDTDDLFAKLLSERERTKTEERKSVSRLGTDSNDKSLKVSASHRHSGSGREKRERSLKKNESRLSGHRKSPTSTCYKDEQMKDVLELVDVEDEETTIEVNKNRDLPTLYTLQVVSKAIDISLAKELKNLLFGSSLCCFSEEWKIQSFTFNNTSQVKYGIVQKKGGPCGVLAAVQACVLQQLIFADSNRNKDTRCLQPSEVHRTKCLTMAIADILWRAGGNEKAIVALPSGRQQFTPIGKYKADGILETLILHSATRYEDLIAFLQQNIHQFEIGPCGCILLTVSVILSRSINLVRNDFDVLTNRLIGSHGYCTQELVNLLLTGKAVSNVFNNVIELDSGNGNITILKGITSRSDIGLLSLFEHYDVCQVGCYLKTPKYPIWLVCSESHFSVLFCLDKDLLGDWKPERRFDLYYYDGLANQEEEIRLTVDTTQMCAEDKENDLTPPLEHCIRTK</sequence>
<feature type="non-terminal residue" evidence="11">
    <location>
        <position position="742"/>
    </location>
</feature>
<dbReference type="AlphaFoldDB" id="A0A7K6BEN7"/>
<dbReference type="GO" id="GO:1990380">
    <property type="term" value="F:K48-linked deubiquitinase activity"/>
    <property type="evidence" value="ECO:0007669"/>
    <property type="project" value="UniProtKB-UniRule"/>
</dbReference>